<dbReference type="GO" id="GO:0016628">
    <property type="term" value="F:oxidoreductase activity, acting on the CH-CH group of donors, NAD or NADP as acceptor"/>
    <property type="evidence" value="ECO:0007669"/>
    <property type="project" value="InterPro"/>
</dbReference>
<evidence type="ECO:0000259" key="2">
    <source>
        <dbReference type="SMART" id="SM00829"/>
    </source>
</evidence>
<dbReference type="InterPro" id="IPR045010">
    <property type="entry name" value="MDR_fam"/>
</dbReference>
<dbReference type="OrthoDB" id="809632at2759"/>
<dbReference type="SUPFAM" id="SSF51735">
    <property type="entry name" value="NAD(P)-binding Rossmann-fold domains"/>
    <property type="match status" value="1"/>
</dbReference>
<dbReference type="InterPro" id="IPR011032">
    <property type="entry name" value="GroES-like_sf"/>
</dbReference>
<feature type="domain" description="Enoyl reductase (ER)" evidence="2">
    <location>
        <begin position="48"/>
        <end position="337"/>
    </location>
</feature>
<comment type="caution">
    <text evidence="3">The sequence shown here is derived from an EMBL/GenBank/DDBJ whole genome shotgun (WGS) entry which is preliminary data.</text>
</comment>
<name>A0A9P5N9S2_GYMJU</name>
<dbReference type="Gene3D" id="3.90.180.10">
    <property type="entry name" value="Medium-chain alcohol dehydrogenases, catalytic domain"/>
    <property type="match status" value="1"/>
</dbReference>
<dbReference type="CDD" id="cd05288">
    <property type="entry name" value="PGDH"/>
    <property type="match status" value="1"/>
</dbReference>
<evidence type="ECO:0000256" key="1">
    <source>
        <dbReference type="ARBA" id="ARBA00023002"/>
    </source>
</evidence>
<dbReference type="EMBL" id="JADNYJ010000176">
    <property type="protein sequence ID" value="KAF8876980.1"/>
    <property type="molecule type" value="Genomic_DNA"/>
</dbReference>
<protein>
    <submittedName>
        <fullName evidence="3">Alcohol dehydrogenase</fullName>
    </submittedName>
</protein>
<dbReference type="Pfam" id="PF16884">
    <property type="entry name" value="ADH_N_2"/>
    <property type="match status" value="1"/>
</dbReference>
<dbReference type="Pfam" id="PF00107">
    <property type="entry name" value="ADH_zinc_N"/>
    <property type="match status" value="1"/>
</dbReference>
<evidence type="ECO:0000313" key="4">
    <source>
        <dbReference type="Proteomes" id="UP000724874"/>
    </source>
</evidence>
<evidence type="ECO:0000313" key="3">
    <source>
        <dbReference type="EMBL" id="KAF8876980.1"/>
    </source>
</evidence>
<gene>
    <name evidence="3" type="ORF">CPB84DRAFT_1688907</name>
</gene>
<dbReference type="PANTHER" id="PTHR43205">
    <property type="entry name" value="PROSTAGLANDIN REDUCTASE"/>
    <property type="match status" value="1"/>
</dbReference>
<dbReference type="InterPro" id="IPR036291">
    <property type="entry name" value="NAD(P)-bd_dom_sf"/>
</dbReference>
<dbReference type="AlphaFoldDB" id="A0A9P5N9S2"/>
<dbReference type="InterPro" id="IPR020843">
    <property type="entry name" value="ER"/>
</dbReference>
<dbReference type="SMART" id="SM00829">
    <property type="entry name" value="PKS_ER"/>
    <property type="match status" value="1"/>
</dbReference>
<keyword evidence="4" id="KW-1185">Reference proteome</keyword>
<dbReference type="InterPro" id="IPR041694">
    <property type="entry name" value="ADH_N_2"/>
</dbReference>
<dbReference type="SUPFAM" id="SSF50129">
    <property type="entry name" value="GroES-like"/>
    <property type="match status" value="1"/>
</dbReference>
<dbReference type="FunFam" id="3.40.50.720:FF:000121">
    <property type="entry name" value="Prostaglandin reductase 2"/>
    <property type="match status" value="1"/>
</dbReference>
<accession>A0A9P5N9S2</accession>
<proteinExistence type="predicted"/>
<dbReference type="Proteomes" id="UP000724874">
    <property type="component" value="Unassembled WGS sequence"/>
</dbReference>
<sequence length="342" mass="37621">MAPVLNGRIIFNQIPEKYPVPGQTVIYDTSKKIDLDTVPLHGGVLIKILDLSIDPYMRSRMRPPEVRSYLPAFELGKSIVGFGIGMVIRSENAKYKAGDHVYGILECQHYSVHDTSDLRVLENKHKLPWSTYLGVLGMPGKTAYMAWKEFSDAKKGETVFVSAGAGPVGSLVLQLAKMDGLTTIGSAGSQEKLDFMKEIGTDVCFNYKEGNTLKILRDAKGIDIYWDNVGGETLDHALATAHLNGRFIECGMISGYNTGLNAPMPNLIQIIAQSLTLHGFIVTRLEAKYEEEFYKVLPPLVESGKIKHKEEITNGLEKVGDVILAVQKGDNKAKAVIHVADD</sequence>
<organism evidence="3 4">
    <name type="scientific">Gymnopilus junonius</name>
    <name type="common">Spectacular rustgill mushroom</name>
    <name type="synonym">Gymnopilus spectabilis subsp. junonius</name>
    <dbReference type="NCBI Taxonomy" id="109634"/>
    <lineage>
        <taxon>Eukaryota</taxon>
        <taxon>Fungi</taxon>
        <taxon>Dikarya</taxon>
        <taxon>Basidiomycota</taxon>
        <taxon>Agaricomycotina</taxon>
        <taxon>Agaricomycetes</taxon>
        <taxon>Agaricomycetidae</taxon>
        <taxon>Agaricales</taxon>
        <taxon>Agaricineae</taxon>
        <taxon>Hymenogastraceae</taxon>
        <taxon>Gymnopilus</taxon>
    </lineage>
</organism>
<dbReference type="InterPro" id="IPR013149">
    <property type="entry name" value="ADH-like_C"/>
</dbReference>
<dbReference type="Gene3D" id="3.40.50.720">
    <property type="entry name" value="NAD(P)-binding Rossmann-like Domain"/>
    <property type="match status" value="1"/>
</dbReference>
<keyword evidence="1" id="KW-0560">Oxidoreductase</keyword>
<reference evidence="3" key="1">
    <citation type="submission" date="2020-11" db="EMBL/GenBank/DDBJ databases">
        <authorList>
            <consortium name="DOE Joint Genome Institute"/>
            <person name="Ahrendt S."/>
            <person name="Riley R."/>
            <person name="Andreopoulos W."/>
            <person name="LaButti K."/>
            <person name="Pangilinan J."/>
            <person name="Ruiz-duenas F.J."/>
            <person name="Barrasa J.M."/>
            <person name="Sanchez-Garcia M."/>
            <person name="Camarero S."/>
            <person name="Miyauchi S."/>
            <person name="Serrano A."/>
            <person name="Linde D."/>
            <person name="Babiker R."/>
            <person name="Drula E."/>
            <person name="Ayuso-Fernandez I."/>
            <person name="Pacheco R."/>
            <person name="Padilla G."/>
            <person name="Ferreira P."/>
            <person name="Barriuso J."/>
            <person name="Kellner H."/>
            <person name="Castanera R."/>
            <person name="Alfaro M."/>
            <person name="Ramirez L."/>
            <person name="Pisabarro A.G."/>
            <person name="Kuo A."/>
            <person name="Tritt A."/>
            <person name="Lipzen A."/>
            <person name="He G."/>
            <person name="Yan M."/>
            <person name="Ng V."/>
            <person name="Cullen D."/>
            <person name="Martin F."/>
            <person name="Rosso M.-N."/>
            <person name="Henrissat B."/>
            <person name="Hibbett D."/>
            <person name="Martinez A.T."/>
            <person name="Grigoriev I.V."/>
        </authorList>
    </citation>
    <scope>NUCLEOTIDE SEQUENCE</scope>
    <source>
        <strain evidence="3">AH 44721</strain>
    </source>
</reference>
<dbReference type="PANTHER" id="PTHR43205:SF7">
    <property type="entry name" value="PROSTAGLANDIN REDUCTASE 1"/>
    <property type="match status" value="1"/>
</dbReference>